<keyword evidence="4 6" id="KW-1133">Transmembrane helix</keyword>
<evidence type="ECO:0000313" key="8">
    <source>
        <dbReference type="Proteomes" id="UP000019132"/>
    </source>
</evidence>
<evidence type="ECO:0000256" key="3">
    <source>
        <dbReference type="ARBA" id="ARBA00022692"/>
    </source>
</evidence>
<evidence type="ECO:0000256" key="1">
    <source>
        <dbReference type="ARBA" id="ARBA00004141"/>
    </source>
</evidence>
<accession>K3WAP7</accession>
<evidence type="ECO:0000256" key="5">
    <source>
        <dbReference type="ARBA" id="ARBA00023136"/>
    </source>
</evidence>
<feature type="transmembrane region" description="Helical" evidence="6">
    <location>
        <begin position="107"/>
        <end position="126"/>
    </location>
</feature>
<dbReference type="SUPFAM" id="SSF103473">
    <property type="entry name" value="MFS general substrate transporter"/>
    <property type="match status" value="1"/>
</dbReference>
<feature type="transmembrane region" description="Helical" evidence="6">
    <location>
        <begin position="363"/>
        <end position="383"/>
    </location>
</feature>
<evidence type="ECO:0000256" key="2">
    <source>
        <dbReference type="ARBA" id="ARBA00022448"/>
    </source>
</evidence>
<dbReference type="InParanoid" id="K3WAP7"/>
<keyword evidence="3 6" id="KW-0812">Transmembrane</keyword>
<feature type="transmembrane region" description="Helical" evidence="6">
    <location>
        <begin position="71"/>
        <end position="95"/>
    </location>
</feature>
<dbReference type="AlphaFoldDB" id="K3WAP7"/>
<evidence type="ECO:0000256" key="4">
    <source>
        <dbReference type="ARBA" id="ARBA00022989"/>
    </source>
</evidence>
<sequence>MTTDIEVGQKNYSAFASPKFDGIQDGETQPKESASVVRLMLIAMPRLAMQMTWAAQWAALGPYLGTMLPNYAVQLTQFIGPIVGITVAPIVGVLSDRSTSKWGRRRPILLVAAVLSVICWMLMGYTRQIGEALGDYGTGQPNEETHRPWTTFLTVILYAWMDITVNIAQAPAFLMIADFSGDRQTLGSAIGQGWSLVGALLVACYISAFGPAHKSLRWFLGMLSVIMLVTVGIACVAAKETPLKKDENDKTTTWQQVKAVFVNIYQTIITLPASLAVYAVIFFFISYGYTAYNGNKGQFFGLVVYDGESSGADSCGSTCTEAQNDYNDGVSLAGGNTDIVYNIVGYLYSWALPFMVRKFGAKSVLAVSLVPQCLLLVMAFTKVVAVDVIIVVITSVSQTVMFALMVPVIIHVMGPDIDIGAYFGALNSAQCFGQLLNFAIGSALVETSMGYKLPVLLGGIMTVFGVLITVVFLKLKMNAM</sequence>
<dbReference type="Gene3D" id="1.20.1250.20">
    <property type="entry name" value="MFS general substrate transporter like domains"/>
    <property type="match status" value="1"/>
</dbReference>
<dbReference type="Pfam" id="PF13347">
    <property type="entry name" value="MFS_2"/>
    <property type="match status" value="1"/>
</dbReference>
<dbReference type="VEuPathDB" id="FungiDB:PYU1_G002036"/>
<keyword evidence="8" id="KW-1185">Reference proteome</keyword>
<dbReference type="EMBL" id="GL376634">
    <property type="status" value="NOT_ANNOTATED_CDS"/>
    <property type="molecule type" value="Genomic_DNA"/>
</dbReference>
<comment type="subcellular location">
    <subcellularLocation>
        <location evidence="1">Membrane</location>
        <topology evidence="1">Multi-pass membrane protein</topology>
    </subcellularLocation>
</comment>
<reference evidence="7" key="3">
    <citation type="submission" date="2015-02" db="UniProtKB">
        <authorList>
            <consortium name="EnsemblProtists"/>
        </authorList>
    </citation>
    <scope>IDENTIFICATION</scope>
    <source>
        <strain evidence="7">DAOM BR144</strain>
    </source>
</reference>
<protein>
    <recommendedName>
        <fullName evidence="9">Major facilitator superfamily (MFS) profile domain-containing protein</fullName>
    </recommendedName>
</protein>
<organism evidence="7 8">
    <name type="scientific">Globisporangium ultimum (strain ATCC 200006 / CBS 805.95 / DAOM BR144)</name>
    <name type="common">Pythium ultimum</name>
    <dbReference type="NCBI Taxonomy" id="431595"/>
    <lineage>
        <taxon>Eukaryota</taxon>
        <taxon>Sar</taxon>
        <taxon>Stramenopiles</taxon>
        <taxon>Oomycota</taxon>
        <taxon>Peronosporomycetes</taxon>
        <taxon>Pythiales</taxon>
        <taxon>Pythiaceae</taxon>
        <taxon>Globisporangium</taxon>
    </lineage>
</organism>
<dbReference type="VEuPathDB" id="FungiDB:PYU1_G002035"/>
<feature type="transmembrane region" description="Helical" evidence="6">
    <location>
        <begin position="339"/>
        <end position="356"/>
    </location>
</feature>
<proteinExistence type="predicted"/>
<evidence type="ECO:0000256" key="6">
    <source>
        <dbReference type="SAM" id="Phobius"/>
    </source>
</evidence>
<evidence type="ECO:0008006" key="9">
    <source>
        <dbReference type="Google" id="ProtNLM"/>
    </source>
</evidence>
<feature type="transmembrane region" description="Helical" evidence="6">
    <location>
        <begin position="155"/>
        <end position="177"/>
    </location>
</feature>
<feature type="transmembrane region" description="Helical" evidence="6">
    <location>
        <begin position="216"/>
        <end position="238"/>
    </location>
</feature>
<reference evidence="8" key="1">
    <citation type="journal article" date="2010" name="Genome Biol.">
        <title>Genome sequence of the necrotrophic plant pathogen Pythium ultimum reveals original pathogenicity mechanisms and effector repertoire.</title>
        <authorList>
            <person name="Levesque C.A."/>
            <person name="Brouwer H."/>
            <person name="Cano L."/>
            <person name="Hamilton J.P."/>
            <person name="Holt C."/>
            <person name="Huitema E."/>
            <person name="Raffaele S."/>
            <person name="Robideau G.P."/>
            <person name="Thines M."/>
            <person name="Win J."/>
            <person name="Zerillo M.M."/>
            <person name="Beakes G.W."/>
            <person name="Boore J.L."/>
            <person name="Busam D."/>
            <person name="Dumas B."/>
            <person name="Ferriera S."/>
            <person name="Fuerstenberg S.I."/>
            <person name="Gachon C.M."/>
            <person name="Gaulin E."/>
            <person name="Govers F."/>
            <person name="Grenville-Briggs L."/>
            <person name="Horner N."/>
            <person name="Hostetler J."/>
            <person name="Jiang R.H."/>
            <person name="Johnson J."/>
            <person name="Krajaejun T."/>
            <person name="Lin H."/>
            <person name="Meijer H.J."/>
            <person name="Moore B."/>
            <person name="Morris P."/>
            <person name="Phuntmart V."/>
            <person name="Puiu D."/>
            <person name="Shetty J."/>
            <person name="Stajich J.E."/>
            <person name="Tripathy S."/>
            <person name="Wawra S."/>
            <person name="van West P."/>
            <person name="Whitty B.R."/>
            <person name="Coutinho P.M."/>
            <person name="Henrissat B."/>
            <person name="Martin F."/>
            <person name="Thomas P.D."/>
            <person name="Tyler B.M."/>
            <person name="De Vries R.P."/>
            <person name="Kamoun S."/>
            <person name="Yandell M."/>
            <person name="Tisserat N."/>
            <person name="Buell C.R."/>
        </authorList>
    </citation>
    <scope>NUCLEOTIDE SEQUENCE</scope>
    <source>
        <strain evidence="8">DAOM:BR144</strain>
    </source>
</reference>
<dbReference type="PANTHER" id="PTHR19432">
    <property type="entry name" value="SUGAR TRANSPORTER"/>
    <property type="match status" value="1"/>
</dbReference>
<dbReference type="GO" id="GO:0008506">
    <property type="term" value="F:sucrose:proton symporter activity"/>
    <property type="evidence" value="ECO:0007669"/>
    <property type="project" value="TreeGrafter"/>
</dbReference>
<name>K3WAP7_GLOUD</name>
<dbReference type="GO" id="GO:0016020">
    <property type="term" value="C:membrane"/>
    <property type="evidence" value="ECO:0007669"/>
    <property type="project" value="UniProtKB-SubCell"/>
</dbReference>
<dbReference type="OMA" id="GIAWAGM"/>
<reference evidence="8" key="2">
    <citation type="submission" date="2010-04" db="EMBL/GenBank/DDBJ databases">
        <authorList>
            <person name="Buell R."/>
            <person name="Hamilton J."/>
            <person name="Hostetler J."/>
        </authorList>
    </citation>
    <scope>NUCLEOTIDE SEQUENCE [LARGE SCALE GENOMIC DNA]</scope>
    <source>
        <strain evidence="8">DAOM:BR144</strain>
    </source>
</reference>
<feature type="transmembrane region" description="Helical" evidence="6">
    <location>
        <begin position="189"/>
        <end position="210"/>
    </location>
</feature>
<feature type="transmembrane region" description="Helical" evidence="6">
    <location>
        <begin position="422"/>
        <end position="445"/>
    </location>
</feature>
<feature type="transmembrane region" description="Helical" evidence="6">
    <location>
        <begin position="451"/>
        <end position="473"/>
    </location>
</feature>
<dbReference type="Proteomes" id="UP000019132">
    <property type="component" value="Unassembled WGS sequence"/>
</dbReference>
<dbReference type="eggNOG" id="KOG0637">
    <property type="taxonomic scope" value="Eukaryota"/>
</dbReference>
<evidence type="ECO:0000313" key="7">
    <source>
        <dbReference type="EnsemblProtists" id="PYU1_T002038"/>
    </source>
</evidence>
<dbReference type="EnsemblProtists" id="PYU1_T002037">
    <property type="protein sequence ID" value="PYU1_T002037"/>
    <property type="gene ID" value="PYU1_G002035"/>
</dbReference>
<feature type="transmembrane region" description="Helical" evidence="6">
    <location>
        <begin position="389"/>
        <end position="410"/>
    </location>
</feature>
<dbReference type="InterPro" id="IPR036259">
    <property type="entry name" value="MFS_trans_sf"/>
</dbReference>
<keyword evidence="2" id="KW-0813">Transport</keyword>
<feature type="transmembrane region" description="Helical" evidence="6">
    <location>
        <begin position="259"/>
        <end position="285"/>
    </location>
</feature>
<dbReference type="EnsemblProtists" id="PYU1_T002038">
    <property type="protein sequence ID" value="PYU1_T002038"/>
    <property type="gene ID" value="PYU1_G002036"/>
</dbReference>
<dbReference type="PANTHER" id="PTHR19432:SF26">
    <property type="entry name" value="MAJOR FACILITATOR SUPERFAMILY (MFS) PROFILE DOMAIN-CONTAINING PROTEIN"/>
    <property type="match status" value="1"/>
</dbReference>
<keyword evidence="5 6" id="KW-0472">Membrane</keyword>
<dbReference type="HOGENOM" id="CLU_024668_0_0_1"/>